<feature type="coiled-coil region" evidence="1">
    <location>
        <begin position="114"/>
        <end position="159"/>
    </location>
</feature>
<gene>
    <name evidence="2" type="ORF">OSB04_031166</name>
</gene>
<evidence type="ECO:0000313" key="2">
    <source>
        <dbReference type="EMBL" id="KAJ9538433.1"/>
    </source>
</evidence>
<accession>A0AA38SU64</accession>
<reference evidence="2" key="1">
    <citation type="submission" date="2023-03" db="EMBL/GenBank/DDBJ databases">
        <title>Chromosome-scale reference genome and RAD-based genetic map of yellow starthistle (Centaurea solstitialis) reveal putative structural variation and QTLs associated with invader traits.</title>
        <authorList>
            <person name="Reatini B."/>
            <person name="Cang F.A."/>
            <person name="Jiang Q."/>
            <person name="Mckibben M.T.W."/>
            <person name="Barker M.S."/>
            <person name="Rieseberg L.H."/>
            <person name="Dlugosch K.M."/>
        </authorList>
    </citation>
    <scope>NUCLEOTIDE SEQUENCE</scope>
    <source>
        <strain evidence="2">CAN-66</strain>
        <tissue evidence="2">Leaf</tissue>
    </source>
</reference>
<evidence type="ECO:0000313" key="3">
    <source>
        <dbReference type="Proteomes" id="UP001172457"/>
    </source>
</evidence>
<keyword evidence="3" id="KW-1185">Reference proteome</keyword>
<dbReference type="AlphaFoldDB" id="A0AA38SU64"/>
<evidence type="ECO:0000256" key="1">
    <source>
        <dbReference type="SAM" id="Coils"/>
    </source>
</evidence>
<comment type="caution">
    <text evidence="2">The sequence shown here is derived from an EMBL/GenBank/DDBJ whole genome shotgun (WGS) entry which is preliminary data.</text>
</comment>
<dbReference type="Proteomes" id="UP001172457">
    <property type="component" value="Chromosome 8"/>
</dbReference>
<dbReference type="EMBL" id="JARYMX010000008">
    <property type="protein sequence ID" value="KAJ9538433.1"/>
    <property type="molecule type" value="Genomic_DNA"/>
</dbReference>
<keyword evidence="1" id="KW-0175">Coiled coil</keyword>
<organism evidence="2 3">
    <name type="scientific">Centaurea solstitialis</name>
    <name type="common">yellow star-thistle</name>
    <dbReference type="NCBI Taxonomy" id="347529"/>
    <lineage>
        <taxon>Eukaryota</taxon>
        <taxon>Viridiplantae</taxon>
        <taxon>Streptophyta</taxon>
        <taxon>Embryophyta</taxon>
        <taxon>Tracheophyta</taxon>
        <taxon>Spermatophyta</taxon>
        <taxon>Magnoliopsida</taxon>
        <taxon>eudicotyledons</taxon>
        <taxon>Gunneridae</taxon>
        <taxon>Pentapetalae</taxon>
        <taxon>asterids</taxon>
        <taxon>campanulids</taxon>
        <taxon>Asterales</taxon>
        <taxon>Asteraceae</taxon>
        <taxon>Carduoideae</taxon>
        <taxon>Cardueae</taxon>
        <taxon>Centaureinae</taxon>
        <taxon>Centaurea</taxon>
    </lineage>
</organism>
<sequence>MLLPLTELELSAGFGMFAKEFHDLHSFISIMYSELPTSRGDDLQSKCLLELYGLKLSELQRRVRSDVCSEYLLCVTSMHPDKQLFDWDMMKLHRPPYGVGDAFAVDFDDHLKKKRNTERLSKLEEEEKNRIETKKRKFFAEILNAARELQLQVQAAQKRRKQRNDGVQVHKLFLYSKFILLSGTQVEI</sequence>
<name>A0AA38SU64_9ASTR</name>
<proteinExistence type="predicted"/>
<protein>
    <submittedName>
        <fullName evidence="2">Uncharacterized protein</fullName>
    </submittedName>
</protein>